<dbReference type="EMBL" id="BMES01000002">
    <property type="protein sequence ID" value="GGH20386.1"/>
    <property type="molecule type" value="Genomic_DNA"/>
</dbReference>
<dbReference type="Proteomes" id="UP000603912">
    <property type="component" value="Unassembled WGS sequence"/>
</dbReference>
<accession>A0A917MI18</accession>
<gene>
    <name evidence="1" type="ORF">GCM10007036_23910</name>
</gene>
<evidence type="ECO:0000313" key="2">
    <source>
        <dbReference type="Proteomes" id="UP000603912"/>
    </source>
</evidence>
<comment type="caution">
    <text evidence="1">The sequence shown here is derived from an EMBL/GenBank/DDBJ whole genome shotgun (WGS) entry which is preliminary data.</text>
</comment>
<sequence length="395" mass="42680">MSFRAGADAEIQAVRYEAAASRFEQPGQRGPIAPEPLLKLRPVTAASLLSQPAPPREWYAEGLVPMRQVTLLGGDGGTGKSLLSLQLAVASVTGTDWLTCEPRPGPALFVSAEDEQDELNRRLEDIVRGRGFSDRDLARLELVSLVEQAAAGASGTALAVPVNDLSGKPRPTPLWGALTAEVERLRPALVVLDTAADLFPEEINRSAVRGFIAMLRALAVEYDLAVVLLAHPSISGMQNGTGLSGSTSWSNSVRSRLYVDRVKANGSEPDPDARVLRTMKANYGRAGGEIHLRWVDGRFRLETGLPGSNGIGYDAETDAIFLRLLSQFAQQNRDVTSKTCSTYAPKLFAENPDRGGRNKKHFAAAMERLFNAGRISLEESGPPSRRRSRLVEVGL</sequence>
<reference evidence="1" key="1">
    <citation type="journal article" date="2014" name="Int. J. Syst. Evol. Microbiol.">
        <title>Complete genome sequence of Corynebacterium casei LMG S-19264T (=DSM 44701T), isolated from a smear-ripened cheese.</title>
        <authorList>
            <consortium name="US DOE Joint Genome Institute (JGI-PGF)"/>
            <person name="Walter F."/>
            <person name="Albersmeier A."/>
            <person name="Kalinowski J."/>
            <person name="Ruckert C."/>
        </authorList>
    </citation>
    <scope>NUCLEOTIDE SEQUENCE</scope>
    <source>
        <strain evidence="1">CGMCC 1.12214</strain>
    </source>
</reference>
<evidence type="ECO:0000313" key="1">
    <source>
        <dbReference type="EMBL" id="GGH20386.1"/>
    </source>
</evidence>
<dbReference type="AlphaFoldDB" id="A0A917MI18"/>
<dbReference type="Gene3D" id="3.40.50.300">
    <property type="entry name" value="P-loop containing nucleotide triphosphate hydrolases"/>
    <property type="match status" value="1"/>
</dbReference>
<protein>
    <recommendedName>
        <fullName evidence="3">RecA-family ATPase</fullName>
    </recommendedName>
</protein>
<proteinExistence type="predicted"/>
<name>A0A917MI18_9HYPH</name>
<organism evidence="1 2">
    <name type="scientific">Alsobacter metallidurans</name>
    <dbReference type="NCBI Taxonomy" id="340221"/>
    <lineage>
        <taxon>Bacteria</taxon>
        <taxon>Pseudomonadati</taxon>
        <taxon>Pseudomonadota</taxon>
        <taxon>Alphaproteobacteria</taxon>
        <taxon>Hyphomicrobiales</taxon>
        <taxon>Alsobacteraceae</taxon>
        <taxon>Alsobacter</taxon>
    </lineage>
</organism>
<dbReference type="Pfam" id="PF13481">
    <property type="entry name" value="AAA_25"/>
    <property type="match status" value="1"/>
</dbReference>
<dbReference type="InterPro" id="IPR027417">
    <property type="entry name" value="P-loop_NTPase"/>
</dbReference>
<keyword evidence="2" id="KW-1185">Reference proteome</keyword>
<dbReference type="SUPFAM" id="SSF52540">
    <property type="entry name" value="P-loop containing nucleoside triphosphate hydrolases"/>
    <property type="match status" value="1"/>
</dbReference>
<reference evidence="1" key="2">
    <citation type="submission" date="2020-09" db="EMBL/GenBank/DDBJ databases">
        <authorList>
            <person name="Sun Q."/>
            <person name="Zhou Y."/>
        </authorList>
    </citation>
    <scope>NUCLEOTIDE SEQUENCE</scope>
    <source>
        <strain evidence="1">CGMCC 1.12214</strain>
    </source>
</reference>
<evidence type="ECO:0008006" key="3">
    <source>
        <dbReference type="Google" id="ProtNLM"/>
    </source>
</evidence>
<dbReference type="RefSeq" id="WP_188518000.1">
    <property type="nucleotide sequence ID" value="NZ_BMES01000002.1"/>
</dbReference>